<proteinExistence type="inferred from homology"/>
<dbReference type="CDD" id="cd00672">
    <property type="entry name" value="CysRS_core"/>
    <property type="match status" value="1"/>
</dbReference>
<gene>
    <name evidence="12" type="primary">cysS</name>
    <name evidence="15" type="ORF">BSZ32_04495</name>
</gene>
<evidence type="ECO:0000256" key="8">
    <source>
        <dbReference type="ARBA" id="ARBA00022833"/>
    </source>
</evidence>
<evidence type="ECO:0000256" key="7">
    <source>
        <dbReference type="ARBA" id="ARBA00022741"/>
    </source>
</evidence>
<keyword evidence="9 12" id="KW-0067">ATP-binding</keyword>
<protein>
    <recommendedName>
        <fullName evidence="12">Cysteine--tRNA ligase</fullName>
        <ecNumber evidence="12">6.1.1.16</ecNumber>
    </recommendedName>
    <alternativeName>
        <fullName evidence="12">Cysteinyl-tRNA synthetase</fullName>
        <shortName evidence="12">CysRS</shortName>
    </alternativeName>
</protein>
<dbReference type="SUPFAM" id="SSF47323">
    <property type="entry name" value="Anticodon-binding domain of a subclass of class I aminoacyl-tRNA synthetases"/>
    <property type="match status" value="1"/>
</dbReference>
<evidence type="ECO:0000256" key="10">
    <source>
        <dbReference type="ARBA" id="ARBA00022917"/>
    </source>
</evidence>
<comment type="subcellular location">
    <subcellularLocation>
        <location evidence="1 12">Cytoplasm</location>
    </subcellularLocation>
</comment>
<keyword evidence="7 12" id="KW-0547">Nucleotide-binding</keyword>
<keyword evidence="10 12" id="KW-0648">Protein biosynthesis</keyword>
<dbReference type="InterPro" id="IPR015273">
    <property type="entry name" value="Cys-tRNA-synt_Ia_DALR"/>
</dbReference>
<keyword evidence="11 12" id="KW-0030">Aminoacyl-tRNA synthetase</keyword>
<dbReference type="PANTHER" id="PTHR10890">
    <property type="entry name" value="CYSTEINYL-TRNA SYNTHETASE"/>
    <property type="match status" value="1"/>
</dbReference>
<evidence type="ECO:0000313" key="16">
    <source>
        <dbReference type="Proteomes" id="UP000239907"/>
    </source>
</evidence>
<dbReference type="EMBL" id="MQWA01000001">
    <property type="protein sequence ID" value="PQJ27829.1"/>
    <property type="molecule type" value="Genomic_DNA"/>
</dbReference>
<dbReference type="Pfam" id="PF09190">
    <property type="entry name" value="DALR_2"/>
    <property type="match status" value="1"/>
</dbReference>
<comment type="cofactor">
    <cofactor evidence="12">
        <name>Zn(2+)</name>
        <dbReference type="ChEBI" id="CHEBI:29105"/>
    </cofactor>
    <text evidence="12">Binds 1 zinc ion per subunit.</text>
</comment>
<feature type="binding site" evidence="12">
    <location>
        <position position="240"/>
    </location>
    <ligand>
        <name>Zn(2+)</name>
        <dbReference type="ChEBI" id="CHEBI:29105"/>
    </ligand>
</feature>
<feature type="binding site" evidence="12">
    <location>
        <position position="215"/>
    </location>
    <ligand>
        <name>Zn(2+)</name>
        <dbReference type="ChEBI" id="CHEBI:29105"/>
    </ligand>
</feature>
<dbReference type="PANTHER" id="PTHR10890:SF3">
    <property type="entry name" value="CYSTEINE--TRNA LIGASE, CYTOPLASMIC"/>
    <property type="match status" value="1"/>
</dbReference>
<keyword evidence="5 12" id="KW-0436">Ligase</keyword>
<name>A0A2S7TYK0_9BACT</name>
<feature type="short sequence motif" description="'KMSKS' region" evidence="12">
    <location>
        <begin position="272"/>
        <end position="276"/>
    </location>
</feature>
<feature type="short sequence motif" description="'HIGH' region" evidence="12">
    <location>
        <begin position="31"/>
        <end position="41"/>
    </location>
</feature>
<evidence type="ECO:0000256" key="4">
    <source>
        <dbReference type="ARBA" id="ARBA00022490"/>
    </source>
</evidence>
<comment type="subunit">
    <text evidence="3 12">Monomer.</text>
</comment>
<organism evidence="15 16">
    <name type="scientific">Rubritalea profundi</name>
    <dbReference type="NCBI Taxonomy" id="1658618"/>
    <lineage>
        <taxon>Bacteria</taxon>
        <taxon>Pseudomonadati</taxon>
        <taxon>Verrucomicrobiota</taxon>
        <taxon>Verrucomicrobiia</taxon>
        <taxon>Verrucomicrobiales</taxon>
        <taxon>Rubritaleaceae</taxon>
        <taxon>Rubritalea</taxon>
    </lineage>
</organism>
<evidence type="ECO:0000256" key="2">
    <source>
        <dbReference type="ARBA" id="ARBA00005594"/>
    </source>
</evidence>
<dbReference type="AlphaFoldDB" id="A0A2S7TYK0"/>
<dbReference type="GO" id="GO:0006423">
    <property type="term" value="P:cysteinyl-tRNA aminoacylation"/>
    <property type="evidence" value="ECO:0007669"/>
    <property type="project" value="UniProtKB-UniRule"/>
</dbReference>
<evidence type="ECO:0000256" key="11">
    <source>
        <dbReference type="ARBA" id="ARBA00023146"/>
    </source>
</evidence>
<dbReference type="GO" id="GO:0005524">
    <property type="term" value="F:ATP binding"/>
    <property type="evidence" value="ECO:0007669"/>
    <property type="project" value="UniProtKB-UniRule"/>
</dbReference>
<dbReference type="SUPFAM" id="SSF52374">
    <property type="entry name" value="Nucleotidylyl transferase"/>
    <property type="match status" value="1"/>
</dbReference>
<dbReference type="RefSeq" id="WP_105042322.1">
    <property type="nucleotide sequence ID" value="NZ_MQWA01000001.1"/>
</dbReference>
<evidence type="ECO:0000256" key="5">
    <source>
        <dbReference type="ARBA" id="ARBA00022598"/>
    </source>
</evidence>
<evidence type="ECO:0000256" key="3">
    <source>
        <dbReference type="ARBA" id="ARBA00011245"/>
    </source>
</evidence>
<evidence type="ECO:0000256" key="6">
    <source>
        <dbReference type="ARBA" id="ARBA00022723"/>
    </source>
</evidence>
<dbReference type="InterPro" id="IPR014729">
    <property type="entry name" value="Rossmann-like_a/b/a_fold"/>
</dbReference>
<dbReference type="HAMAP" id="MF_00041">
    <property type="entry name" value="Cys_tRNA_synth"/>
    <property type="match status" value="1"/>
</dbReference>
<comment type="similarity">
    <text evidence="2 12">Belongs to the class-I aminoacyl-tRNA synthetase family.</text>
</comment>
<feature type="binding site" evidence="12">
    <location>
        <position position="29"/>
    </location>
    <ligand>
        <name>Zn(2+)</name>
        <dbReference type="ChEBI" id="CHEBI:29105"/>
    </ligand>
</feature>
<dbReference type="InterPro" id="IPR015803">
    <property type="entry name" value="Cys-tRNA-ligase"/>
</dbReference>
<evidence type="ECO:0000259" key="13">
    <source>
        <dbReference type="Pfam" id="PF01406"/>
    </source>
</evidence>
<feature type="binding site" evidence="12">
    <location>
        <position position="275"/>
    </location>
    <ligand>
        <name>ATP</name>
        <dbReference type="ChEBI" id="CHEBI:30616"/>
    </ligand>
</feature>
<evidence type="ECO:0000256" key="1">
    <source>
        <dbReference type="ARBA" id="ARBA00004496"/>
    </source>
</evidence>
<dbReference type="InterPro" id="IPR032678">
    <property type="entry name" value="tRNA-synt_1_cat_dom"/>
</dbReference>
<feature type="binding site" evidence="12">
    <location>
        <position position="244"/>
    </location>
    <ligand>
        <name>Zn(2+)</name>
        <dbReference type="ChEBI" id="CHEBI:29105"/>
    </ligand>
</feature>
<evidence type="ECO:0000313" key="15">
    <source>
        <dbReference type="EMBL" id="PQJ27829.1"/>
    </source>
</evidence>
<evidence type="ECO:0000256" key="9">
    <source>
        <dbReference type="ARBA" id="ARBA00022840"/>
    </source>
</evidence>
<keyword evidence="16" id="KW-1185">Reference proteome</keyword>
<dbReference type="Gene3D" id="1.20.120.1910">
    <property type="entry name" value="Cysteine-tRNA ligase, C-terminal anti-codon recognition domain"/>
    <property type="match status" value="1"/>
</dbReference>
<dbReference type="InterPro" id="IPR024909">
    <property type="entry name" value="Cys-tRNA/MSH_ligase"/>
</dbReference>
<comment type="caution">
    <text evidence="15">The sequence shown here is derived from an EMBL/GenBank/DDBJ whole genome shotgun (WGS) entry which is preliminary data.</text>
</comment>
<dbReference type="PRINTS" id="PR00983">
    <property type="entry name" value="TRNASYNTHCYS"/>
</dbReference>
<dbReference type="Proteomes" id="UP000239907">
    <property type="component" value="Unassembled WGS sequence"/>
</dbReference>
<feature type="domain" description="tRNA synthetases class I catalytic" evidence="13">
    <location>
        <begin position="17"/>
        <end position="320"/>
    </location>
</feature>
<accession>A0A2S7TYK0</accession>
<dbReference type="GO" id="GO:0005829">
    <property type="term" value="C:cytosol"/>
    <property type="evidence" value="ECO:0007669"/>
    <property type="project" value="TreeGrafter"/>
</dbReference>
<dbReference type="GO" id="GO:0008270">
    <property type="term" value="F:zinc ion binding"/>
    <property type="evidence" value="ECO:0007669"/>
    <property type="project" value="UniProtKB-UniRule"/>
</dbReference>
<dbReference type="Gene3D" id="3.40.50.620">
    <property type="entry name" value="HUPs"/>
    <property type="match status" value="1"/>
</dbReference>
<keyword evidence="6 12" id="KW-0479">Metal-binding</keyword>
<dbReference type="Pfam" id="PF01406">
    <property type="entry name" value="tRNA-synt_1e"/>
    <property type="match status" value="1"/>
</dbReference>
<keyword evidence="8 12" id="KW-0862">Zinc</keyword>
<reference evidence="15 16" key="1">
    <citation type="submission" date="2016-12" db="EMBL/GenBank/DDBJ databases">
        <title>Study of bacterial adaptation to deep sea.</title>
        <authorList>
            <person name="Song J."/>
            <person name="Yoshizawa S."/>
            <person name="Kogure K."/>
        </authorList>
    </citation>
    <scope>NUCLEOTIDE SEQUENCE [LARGE SCALE GENOMIC DNA]</scope>
    <source>
        <strain evidence="15 16">SAORIC-165</strain>
    </source>
</reference>
<evidence type="ECO:0000259" key="14">
    <source>
        <dbReference type="Pfam" id="PF09190"/>
    </source>
</evidence>
<dbReference type="EC" id="6.1.1.16" evidence="12"/>
<keyword evidence="4 12" id="KW-0963">Cytoplasm</keyword>
<dbReference type="OrthoDB" id="9815130at2"/>
<dbReference type="InterPro" id="IPR009080">
    <property type="entry name" value="tRNAsynth_Ia_anticodon-bd"/>
</dbReference>
<evidence type="ECO:0000256" key="12">
    <source>
        <dbReference type="HAMAP-Rule" id="MF_00041"/>
    </source>
</evidence>
<dbReference type="NCBIfam" id="TIGR00435">
    <property type="entry name" value="cysS"/>
    <property type="match status" value="1"/>
</dbReference>
<feature type="domain" description="Cysteinyl-tRNA synthetase class Ia DALR" evidence="14">
    <location>
        <begin position="351"/>
        <end position="406"/>
    </location>
</feature>
<sequence length="463" mass="52723">MPLRLYDTLTRETQLVQPMDGRALRFYCCGPTVYGPAHIGNFRTFVMQDIFRRVVEADGTVTHHVRNITDVDDKTIRESQRQGLTLGEFTKEWTLKYHADCEELNLLTPHVEPSAVAHVPEQVAMIEQLMASGHAYAAEDGSVYFRVDSFTDYGKLSRLKEREITTTQVEREQSDEYERESAADFVLWKARRLEDGDNYWESPWGQGRPGWHIECSAMAIKHLGESFDLHSGGVDLIFPHHENEIAQSEAATNKPFVHQWFHIAHLMIDGAKMSKSLGNLYTLADIKAQGYTAEELRYVLLSASYRQMLNFSWDSLNAAEKAISRLRNFQQSIGELPESKSTDFHVFSPVLEALQADLNTADALGRLFKTIKSVLTDLELNKISSDELHRVRIGFAMVMKILGFTLTKEPHIDATAHVKQLAEDRWRAKQNKDWGKADTLRQQLTSAGWSVKDTADTYEITPL</sequence>
<dbReference type="GO" id="GO:0004817">
    <property type="term" value="F:cysteine-tRNA ligase activity"/>
    <property type="evidence" value="ECO:0007669"/>
    <property type="project" value="UniProtKB-UniRule"/>
</dbReference>
<comment type="catalytic activity">
    <reaction evidence="12">
        <text>tRNA(Cys) + L-cysteine + ATP = L-cysteinyl-tRNA(Cys) + AMP + diphosphate</text>
        <dbReference type="Rhea" id="RHEA:17773"/>
        <dbReference type="Rhea" id="RHEA-COMP:9661"/>
        <dbReference type="Rhea" id="RHEA-COMP:9679"/>
        <dbReference type="ChEBI" id="CHEBI:30616"/>
        <dbReference type="ChEBI" id="CHEBI:33019"/>
        <dbReference type="ChEBI" id="CHEBI:35235"/>
        <dbReference type="ChEBI" id="CHEBI:78442"/>
        <dbReference type="ChEBI" id="CHEBI:78517"/>
        <dbReference type="ChEBI" id="CHEBI:456215"/>
        <dbReference type="EC" id="6.1.1.16"/>
    </reaction>
</comment>